<feature type="domain" description="PilB3-like C-terminal" evidence="5">
    <location>
        <begin position="873"/>
        <end position="943"/>
    </location>
</feature>
<organism evidence="7 8">
    <name type="scientific">Halorubrum yunnanense</name>
    <dbReference type="NCBI Taxonomy" id="1526162"/>
    <lineage>
        <taxon>Archaea</taxon>
        <taxon>Methanobacteriati</taxon>
        <taxon>Methanobacteriota</taxon>
        <taxon>Stenosarchaea group</taxon>
        <taxon>Halobacteria</taxon>
        <taxon>Halobacteriales</taxon>
        <taxon>Haloferacaceae</taxon>
        <taxon>Halorubrum</taxon>
    </lineage>
</organism>
<feature type="region of interest" description="Disordered" evidence="3">
    <location>
        <begin position="117"/>
        <end position="207"/>
    </location>
</feature>
<comment type="similarity">
    <text evidence="1">Belongs to the GSP E family.</text>
</comment>
<feature type="compositionally biased region" description="Basic and acidic residues" evidence="3">
    <location>
        <begin position="1169"/>
        <end position="1182"/>
    </location>
</feature>
<keyword evidence="8" id="KW-1185">Reference proteome</keyword>
<dbReference type="InterPro" id="IPR050921">
    <property type="entry name" value="T4SS_GSP_E_ATPase"/>
</dbReference>
<accession>A0ABD5YDE7</accession>
<evidence type="ECO:0000259" key="4">
    <source>
        <dbReference type="Pfam" id="PF00437"/>
    </source>
</evidence>
<evidence type="ECO:0000256" key="1">
    <source>
        <dbReference type="ARBA" id="ARBA00006611"/>
    </source>
</evidence>
<dbReference type="Gene3D" id="3.30.450.380">
    <property type="match status" value="2"/>
</dbReference>
<dbReference type="SUPFAM" id="SSF52540">
    <property type="entry name" value="P-loop containing nucleoside triphosphate hydrolases"/>
    <property type="match status" value="1"/>
</dbReference>
<feature type="compositionally biased region" description="Acidic residues" evidence="3">
    <location>
        <begin position="139"/>
        <end position="184"/>
    </location>
</feature>
<gene>
    <name evidence="7" type="ORF">ACFQMK_08495</name>
</gene>
<feature type="region of interest" description="Disordered" evidence="3">
    <location>
        <begin position="1"/>
        <end position="24"/>
    </location>
</feature>
<reference evidence="7 8" key="1">
    <citation type="journal article" date="2019" name="Int. J. Syst. Evol. Microbiol.">
        <title>The Global Catalogue of Microorganisms (GCM) 10K type strain sequencing project: providing services to taxonomists for standard genome sequencing and annotation.</title>
        <authorList>
            <consortium name="The Broad Institute Genomics Platform"/>
            <consortium name="The Broad Institute Genome Sequencing Center for Infectious Disease"/>
            <person name="Wu L."/>
            <person name="Ma J."/>
        </authorList>
    </citation>
    <scope>NUCLEOTIDE SEQUENCE [LARGE SCALE GENOMIC DNA]</scope>
    <source>
        <strain evidence="7 8">Q85</strain>
    </source>
</reference>
<dbReference type="PANTHER" id="PTHR30486:SF6">
    <property type="entry name" value="TYPE IV PILUS RETRACTATION ATPASE PILT"/>
    <property type="match status" value="1"/>
</dbReference>
<dbReference type="InterPro" id="IPR056570">
    <property type="entry name" value="PilB3-like_N"/>
</dbReference>
<keyword evidence="2" id="KW-0175">Coiled coil</keyword>
<feature type="compositionally biased region" description="Acidic residues" evidence="3">
    <location>
        <begin position="1183"/>
        <end position="1200"/>
    </location>
</feature>
<feature type="region of interest" description="Disordered" evidence="3">
    <location>
        <begin position="85"/>
        <end position="104"/>
    </location>
</feature>
<protein>
    <submittedName>
        <fullName evidence="7">ATPase, T2SS/T4P/T4SS family</fullName>
    </submittedName>
</protein>
<dbReference type="Proteomes" id="UP001596390">
    <property type="component" value="Unassembled WGS sequence"/>
</dbReference>
<dbReference type="InterPro" id="IPR001482">
    <property type="entry name" value="T2SS/T4SS_dom"/>
</dbReference>
<dbReference type="Gene3D" id="3.40.50.300">
    <property type="entry name" value="P-loop containing nucleotide triphosphate hydrolases"/>
    <property type="match status" value="1"/>
</dbReference>
<evidence type="ECO:0000313" key="8">
    <source>
        <dbReference type="Proteomes" id="UP001596390"/>
    </source>
</evidence>
<evidence type="ECO:0000256" key="3">
    <source>
        <dbReference type="SAM" id="MobiDB-lite"/>
    </source>
</evidence>
<name>A0ABD5YDE7_9EURY</name>
<dbReference type="InterPro" id="IPR056571">
    <property type="entry name" value="PilB3-like_C"/>
</dbReference>
<feature type="compositionally biased region" description="Acidic residues" evidence="3">
    <location>
        <begin position="192"/>
        <end position="201"/>
    </location>
</feature>
<dbReference type="Pfam" id="PF23989">
    <property type="entry name" value="PilB3_C"/>
    <property type="match status" value="1"/>
</dbReference>
<proteinExistence type="inferred from homology"/>
<evidence type="ECO:0000259" key="5">
    <source>
        <dbReference type="Pfam" id="PF23989"/>
    </source>
</evidence>
<dbReference type="AlphaFoldDB" id="A0ABD5YDE7"/>
<comment type="caution">
    <text evidence="7">The sequence shown here is derived from an EMBL/GenBank/DDBJ whole genome shotgun (WGS) entry which is preliminary data.</text>
</comment>
<feature type="domain" description="Bacterial type II secretion system protein E" evidence="4">
    <location>
        <begin position="625"/>
        <end position="844"/>
    </location>
</feature>
<evidence type="ECO:0000313" key="7">
    <source>
        <dbReference type="EMBL" id="MFC7186922.1"/>
    </source>
</evidence>
<dbReference type="Pfam" id="PF23990">
    <property type="entry name" value="PilB3_N"/>
    <property type="match status" value="1"/>
</dbReference>
<dbReference type="RefSeq" id="WP_267663950.1">
    <property type="nucleotide sequence ID" value="NZ_JAODIX010000031.1"/>
</dbReference>
<feature type="domain" description="PilB3-like N-terminal" evidence="6">
    <location>
        <begin position="389"/>
        <end position="424"/>
    </location>
</feature>
<dbReference type="EMBL" id="JBHSZZ010000031">
    <property type="protein sequence ID" value="MFC7186922.1"/>
    <property type="molecule type" value="Genomic_DNA"/>
</dbReference>
<dbReference type="CDD" id="cd01130">
    <property type="entry name" value="VirB11-like_ATPase"/>
    <property type="match status" value="1"/>
</dbReference>
<sequence length="1248" mass="136294">MATEDAERSPQSPDEAAAEAPLASVAPVTRGRYSWRSFLTDRGRADAAAELYADVGEEPAVPASAVAAHAESGADRVLRASGVGEPFVADGDTPVSGHGTPDAGTFVVGEDHVVLTGDAVVPDGTSTAAVDSGAFQPSGDEEEDPTGDEGETDDTDGEAVEDAERDGALDDDLGDGDAADDPNGETDRFDSDTAESDDEPGIEVGPDCVTGTVAVAAADVEAVPRRAPTAEEWARVDVDPSESLGFEPSETGYRVRAAAAVGDVLWDLCAARYDPYSVPVLKRYYTWDDYRDEYFLDEEGTPPTDEDEEPLEFTHEDKTDALGFDPDRTEELLGAGGGAADELADLVDERTVNVNPEVDEDEFFSTAGGDTTLANRYDLEKAVPMPKKTHFREIERYWVNKPYAFVIVFRSTKENEVKYYAVQPYRTEIETDLVEFLTGKLRTSIKYADEGIAGGDEEFRKDVIVDEALTLLDRYELYEREAGDRGVIDDLVDEAVDRFGFDVTEGIAARISESLGYEPPTESEPAPAKILARPEPAVLAEDPETLSEHQVEKLLYYLKRDFIGYERIDPIKYDINVEDISCDGYDSPVFVYHSDYEQIITNVYHGTDELDDFVVKLAQRSGKGISKRRPQVDATLPDGSRAQLTLGREVSDHGTNYTIRQFNEIPFTPIDLINWKTFSLDEMAFLWLSIENHKSLIFAGGTASGKTTSLNAVSLFIPSNAKIVSIEDTREVELPQRNWIASVTRPSFSDDDKGDIDEFDLLEAALRQRPDYIVMGEIRGEEGRTAFQVMSTGHTTYTTFHADTVGEVLKRFTTEPINVSKTMFTALDLVSVQTSTRVQGKKVRRNKSLTEINHYDAENDEINVQDVFQWQAETDEFLQMGDSNTLEDIMFDRGWSRETLNDELRKRRVVLAYLIDRELNSYAQVAATFQAFINDPETVLALMANEELERSLEDLREMESVLINVDRDKEEMVPRPDPDEAGRREVERILAEAEDLFAEYRGRMPDSVADALLDVAPARDVEATPDADHETLAETAREASALHPEAAGPERPEADSDGAGAPSDGAPTDADTSVAADGVEPEGDPSSIEPVADEDFRGVADASPVDGGPRVGPSDRTSGGDGRTEATNGSAPGDGRSEVDRTEATNGSAPGDGRSEVDRTEATNGSAPGDDRSAPDDGRSEAEGPDPDGEGDEIDFDEPFAEGVDVLDPAAEESDEPEEPPEDEDETGDEGDDIDDWGFGTVESPEER</sequence>
<evidence type="ECO:0000259" key="6">
    <source>
        <dbReference type="Pfam" id="PF23990"/>
    </source>
</evidence>
<feature type="coiled-coil region" evidence="2">
    <location>
        <begin position="945"/>
        <end position="1003"/>
    </location>
</feature>
<dbReference type="InterPro" id="IPR027417">
    <property type="entry name" value="P-loop_NTPase"/>
</dbReference>
<dbReference type="PANTHER" id="PTHR30486">
    <property type="entry name" value="TWITCHING MOTILITY PROTEIN PILT"/>
    <property type="match status" value="1"/>
</dbReference>
<dbReference type="Pfam" id="PF00437">
    <property type="entry name" value="T2SSE"/>
    <property type="match status" value="1"/>
</dbReference>
<feature type="compositionally biased region" description="Acidic residues" evidence="3">
    <location>
        <begin position="1210"/>
        <end position="1236"/>
    </location>
</feature>
<evidence type="ECO:0000256" key="2">
    <source>
        <dbReference type="SAM" id="Coils"/>
    </source>
</evidence>
<feature type="region of interest" description="Disordered" evidence="3">
    <location>
        <begin position="1037"/>
        <end position="1248"/>
    </location>
</feature>